<dbReference type="SUPFAM" id="SSF46894">
    <property type="entry name" value="C-terminal effector domain of the bipartite response regulators"/>
    <property type="match status" value="1"/>
</dbReference>
<dbReference type="Pfam" id="PF00196">
    <property type="entry name" value="GerE"/>
    <property type="match status" value="1"/>
</dbReference>
<proteinExistence type="predicted"/>
<dbReference type="InterPro" id="IPR041664">
    <property type="entry name" value="AAA_16"/>
</dbReference>
<dbReference type="SUPFAM" id="SSF48452">
    <property type="entry name" value="TPR-like"/>
    <property type="match status" value="1"/>
</dbReference>
<comment type="caution">
    <text evidence="4">The sequence shown here is derived from an EMBL/GenBank/DDBJ whole genome shotgun (WGS) entry which is preliminary data.</text>
</comment>
<evidence type="ECO:0000259" key="3">
    <source>
        <dbReference type="PROSITE" id="PS50043"/>
    </source>
</evidence>
<keyword evidence="2" id="KW-0067">ATP-binding</keyword>
<organism evidence="4 5">
    <name type="scientific">Nocardioides conyzicola</name>
    <dbReference type="NCBI Taxonomy" id="1651781"/>
    <lineage>
        <taxon>Bacteria</taxon>
        <taxon>Bacillati</taxon>
        <taxon>Actinomycetota</taxon>
        <taxon>Actinomycetes</taxon>
        <taxon>Propionibacteriales</taxon>
        <taxon>Nocardioidaceae</taxon>
        <taxon>Nocardioides</taxon>
    </lineage>
</organism>
<dbReference type="Gene3D" id="1.25.40.10">
    <property type="entry name" value="Tetratricopeptide repeat domain"/>
    <property type="match status" value="1"/>
</dbReference>
<keyword evidence="1" id="KW-0547">Nucleotide-binding</keyword>
<feature type="domain" description="HTH luxR-type" evidence="3">
    <location>
        <begin position="774"/>
        <end position="839"/>
    </location>
</feature>
<sequence length="841" mass="90024">MALDLLERQGELRTLTALAARAATGHGATVLVSGEAGIGKTSLLRSFAETLPRGTRVLAAGCEDLLTPRALGPLRDAVRGYDGALAAALAGDPGPDAVYAAALDDLAAAPSVLVVDDAHWADGATLDVLRLLSRRMPDLPALLLVTYRDDEVVGSHPLRRVLGRMTGADVVRLRLDRLSAEAVGELAAGVDIDAEELHRLTLGNPFYVTEVLAAPEQEVPATVVDAVLGRVGQLSDDAQRAVQRLAVVPRGVELGLLRTLQPDLTPITEAEAAGVLTMRGDLVRFRHELARRTVDASLPASLCAELNANVLRALLSMPSPDPFRLLHHAVAAGDDDAVVTHGLVAGRTAARSGAYRQAASCFRLVLDRDPQLPAERRARLAEAYAWALSHSNELHAAAAAAQDAVTLWERAEGGGEFVRAVVTLSRQLWLTERTAEARVAAVRALDLARRQGRSTDHALALVNLGGLLVVVDDETAGLVHLDAARELADELGARDIGVLARNYTGSARLQLGDLGGLDDLHASIEMARADAHHEGVLRGYYNLAEGTWRLGRYDEALAFIAQGEEYARDRDFPVHAYMFEARRYRRLAMQGRWAEAVAGLRELVDGRGDPGMIGRETLPVLARLLVRQGHPDAPALLAECVRHAERADVLEWLVPTGVVVLEDAWLQGRPELAGHWPELLLARTDRPGCDVQRREVRRHLARLGHPAGARGDGSADGDPYEQALDLLESADPAVVQQAIGVLDGLAARPAADLARARLRDLGVRRVPRRPAGEVVENPAGLTARQVEILRLLAAGLSNGAIADRLVLSTRTVDHHVAAVLAKLGVHSRHEAAAEATRLGLA</sequence>
<gene>
    <name evidence="4" type="ORF">GCM10023349_13590</name>
</gene>
<dbReference type="InterPro" id="IPR003593">
    <property type="entry name" value="AAA+_ATPase"/>
</dbReference>
<dbReference type="PRINTS" id="PR00038">
    <property type="entry name" value="HTHLUXR"/>
</dbReference>
<name>A0ABP8X4P1_9ACTN</name>
<dbReference type="CDD" id="cd06170">
    <property type="entry name" value="LuxR_C_like"/>
    <property type="match status" value="1"/>
</dbReference>
<dbReference type="Pfam" id="PF13191">
    <property type="entry name" value="AAA_16"/>
    <property type="match status" value="1"/>
</dbReference>
<dbReference type="SMART" id="SM00382">
    <property type="entry name" value="AAA"/>
    <property type="match status" value="1"/>
</dbReference>
<evidence type="ECO:0000256" key="1">
    <source>
        <dbReference type="ARBA" id="ARBA00022741"/>
    </source>
</evidence>
<dbReference type="PANTHER" id="PTHR16305">
    <property type="entry name" value="TESTICULAR SOLUBLE ADENYLYL CYCLASE"/>
    <property type="match status" value="1"/>
</dbReference>
<dbReference type="RefSeq" id="WP_345520486.1">
    <property type="nucleotide sequence ID" value="NZ_BAABKM010000002.1"/>
</dbReference>
<dbReference type="PANTHER" id="PTHR16305:SF35">
    <property type="entry name" value="TRANSCRIPTIONAL ACTIVATOR DOMAIN"/>
    <property type="match status" value="1"/>
</dbReference>
<dbReference type="InterPro" id="IPR036388">
    <property type="entry name" value="WH-like_DNA-bd_sf"/>
</dbReference>
<dbReference type="Gene3D" id="1.10.10.10">
    <property type="entry name" value="Winged helix-like DNA-binding domain superfamily/Winged helix DNA-binding domain"/>
    <property type="match status" value="1"/>
</dbReference>
<dbReference type="PROSITE" id="PS00622">
    <property type="entry name" value="HTH_LUXR_1"/>
    <property type="match status" value="1"/>
</dbReference>
<dbReference type="InterPro" id="IPR027417">
    <property type="entry name" value="P-loop_NTPase"/>
</dbReference>
<dbReference type="Proteomes" id="UP001499974">
    <property type="component" value="Unassembled WGS sequence"/>
</dbReference>
<reference evidence="5" key="1">
    <citation type="journal article" date="2019" name="Int. J. Syst. Evol. Microbiol.">
        <title>The Global Catalogue of Microorganisms (GCM) 10K type strain sequencing project: providing services to taxonomists for standard genome sequencing and annotation.</title>
        <authorList>
            <consortium name="The Broad Institute Genomics Platform"/>
            <consortium name="The Broad Institute Genome Sequencing Center for Infectious Disease"/>
            <person name="Wu L."/>
            <person name="Ma J."/>
        </authorList>
    </citation>
    <scope>NUCLEOTIDE SEQUENCE [LARGE SCALE GENOMIC DNA]</scope>
    <source>
        <strain evidence="5">JCM 18531</strain>
    </source>
</reference>
<dbReference type="SMART" id="SM00421">
    <property type="entry name" value="HTH_LUXR"/>
    <property type="match status" value="1"/>
</dbReference>
<dbReference type="Gene3D" id="3.40.50.300">
    <property type="entry name" value="P-loop containing nucleotide triphosphate hydrolases"/>
    <property type="match status" value="1"/>
</dbReference>
<evidence type="ECO:0000313" key="4">
    <source>
        <dbReference type="EMBL" id="GAA4698685.1"/>
    </source>
</evidence>
<evidence type="ECO:0000256" key="2">
    <source>
        <dbReference type="ARBA" id="ARBA00022840"/>
    </source>
</evidence>
<keyword evidence="5" id="KW-1185">Reference proteome</keyword>
<evidence type="ECO:0000313" key="5">
    <source>
        <dbReference type="Proteomes" id="UP001499974"/>
    </source>
</evidence>
<accession>A0ABP8X4P1</accession>
<dbReference type="InterPro" id="IPR011990">
    <property type="entry name" value="TPR-like_helical_dom_sf"/>
</dbReference>
<dbReference type="InterPro" id="IPR016032">
    <property type="entry name" value="Sig_transdc_resp-reg_C-effctor"/>
</dbReference>
<dbReference type="PROSITE" id="PS50043">
    <property type="entry name" value="HTH_LUXR_2"/>
    <property type="match status" value="1"/>
</dbReference>
<dbReference type="EMBL" id="BAABKM010000002">
    <property type="protein sequence ID" value="GAA4698685.1"/>
    <property type="molecule type" value="Genomic_DNA"/>
</dbReference>
<dbReference type="InterPro" id="IPR000792">
    <property type="entry name" value="Tscrpt_reg_LuxR_C"/>
</dbReference>
<dbReference type="SUPFAM" id="SSF52540">
    <property type="entry name" value="P-loop containing nucleoside triphosphate hydrolases"/>
    <property type="match status" value="1"/>
</dbReference>
<protein>
    <submittedName>
        <fullName evidence="4">AAA family ATPase</fullName>
    </submittedName>
</protein>